<evidence type="ECO:0000313" key="3">
    <source>
        <dbReference type="Proteomes" id="UP000738325"/>
    </source>
</evidence>
<proteinExistence type="predicted"/>
<accession>A0A9P6R5E6</accession>
<dbReference type="EMBL" id="JAAAIP010000828">
    <property type="protein sequence ID" value="KAG0312264.1"/>
    <property type="molecule type" value="Genomic_DNA"/>
</dbReference>
<name>A0A9P6R5E6_9FUNG</name>
<feature type="compositionally biased region" description="Polar residues" evidence="1">
    <location>
        <begin position="1"/>
        <end position="33"/>
    </location>
</feature>
<feature type="region of interest" description="Disordered" evidence="1">
    <location>
        <begin position="1"/>
        <end position="120"/>
    </location>
</feature>
<keyword evidence="3" id="KW-1185">Reference proteome</keyword>
<evidence type="ECO:0000313" key="2">
    <source>
        <dbReference type="EMBL" id="KAG0312264.1"/>
    </source>
</evidence>
<feature type="compositionally biased region" description="Polar residues" evidence="1">
    <location>
        <begin position="89"/>
        <end position="120"/>
    </location>
</feature>
<dbReference type="Proteomes" id="UP000738325">
    <property type="component" value="Unassembled WGS sequence"/>
</dbReference>
<feature type="non-terminal residue" evidence="2">
    <location>
        <position position="1"/>
    </location>
</feature>
<comment type="caution">
    <text evidence="2">The sequence shown here is derived from an EMBL/GenBank/DDBJ whole genome shotgun (WGS) entry which is preliminary data.</text>
</comment>
<dbReference type="OrthoDB" id="2395641at2759"/>
<organism evidence="2 3">
    <name type="scientific">Dissophora globulifera</name>
    <dbReference type="NCBI Taxonomy" id="979702"/>
    <lineage>
        <taxon>Eukaryota</taxon>
        <taxon>Fungi</taxon>
        <taxon>Fungi incertae sedis</taxon>
        <taxon>Mucoromycota</taxon>
        <taxon>Mortierellomycotina</taxon>
        <taxon>Mortierellomycetes</taxon>
        <taxon>Mortierellales</taxon>
        <taxon>Mortierellaceae</taxon>
        <taxon>Dissophora</taxon>
    </lineage>
</organism>
<sequence>MAQQGSQGESLRTRQGQGPQHQRLSQVPQSSHGQGPDPAQQDRQPRGFSNAPWPVNGALAQGVQSQPQPTVPGSHRAGQGLRRGLGEFANNNNTQRNAHLTVPGNTTRMGPTFSHNTLGSLNQDTHASIATEEPQQSLGFTQALAMGVSIATSKFNTERFGTLSFNPIPNATTNILSNATTNMLGATGTHLNTNAIDTQYDPDAIESLDDDLELPGDFDDDFAIVGMDINKDLHGMDTDAVMSQTGPIFGGLQPPATQIESEETDDSQTADEMAVMKQRMVEMETLLREREEELLIKSGQASIFKEKFEDESRAHSELKERHRAAELQNQTERHALEEKHRKDLENANMNHLFETPPIDGVNVIAHRFKNILWMDHQAPSLPSEPTRTARPGFGFSTDIPTHSDEEIIRDKLLAGQDNIFGLKQLLTIKADEEQYFPLPGSQEHQKNTSLEEITRSCLFAMNDLLLDVCPRTKSEALKTTTALLQASVVMRKPLHTLNALQVLTTLYCSYEDLSKEICQGAVPFLENEREDPLKVVPSAATLPSALACIHYLFLSRVVTNATSAPATAAAATLEVAFLGTRKEYRLTEEAEDQLQADIFLLMRLIAGDQMETKVMGRTFMSLVRRRIYDEALSMHLSQRNYKTLDRILGIIDVVTKESECARLFIGWSVSRERWGEAFSQIDTFVDLIALKTENLLDLA</sequence>
<reference evidence="2" key="1">
    <citation type="journal article" date="2020" name="Fungal Divers.">
        <title>Resolving the Mortierellaceae phylogeny through synthesis of multi-gene phylogenetics and phylogenomics.</title>
        <authorList>
            <person name="Vandepol N."/>
            <person name="Liber J."/>
            <person name="Desiro A."/>
            <person name="Na H."/>
            <person name="Kennedy M."/>
            <person name="Barry K."/>
            <person name="Grigoriev I.V."/>
            <person name="Miller A.N."/>
            <person name="O'Donnell K."/>
            <person name="Stajich J.E."/>
            <person name="Bonito G."/>
        </authorList>
    </citation>
    <scope>NUCLEOTIDE SEQUENCE</scope>
    <source>
        <strain evidence="2">REB-010B</strain>
    </source>
</reference>
<protein>
    <submittedName>
        <fullName evidence="2">Uncharacterized protein</fullName>
    </submittedName>
</protein>
<dbReference type="AlphaFoldDB" id="A0A9P6R5E6"/>
<evidence type="ECO:0000256" key="1">
    <source>
        <dbReference type="SAM" id="MobiDB-lite"/>
    </source>
</evidence>
<gene>
    <name evidence="2" type="ORF">BGZ99_009603</name>
</gene>